<dbReference type="Proteomes" id="UP001642409">
    <property type="component" value="Unassembled WGS sequence"/>
</dbReference>
<accession>A0AA86TN16</accession>
<dbReference type="AlphaFoldDB" id="A0AA86TN16"/>
<reference evidence="1" key="1">
    <citation type="submission" date="2023-06" db="EMBL/GenBank/DDBJ databases">
        <authorList>
            <person name="Kurt Z."/>
        </authorList>
    </citation>
    <scope>NUCLEOTIDE SEQUENCE</scope>
</reference>
<proteinExistence type="predicted"/>
<reference evidence="2 3" key="2">
    <citation type="submission" date="2024-07" db="EMBL/GenBank/DDBJ databases">
        <authorList>
            <person name="Akdeniz Z."/>
        </authorList>
    </citation>
    <scope>NUCLEOTIDE SEQUENCE [LARGE SCALE GENOMIC DNA]</scope>
</reference>
<keyword evidence="3" id="KW-1185">Reference proteome</keyword>
<comment type="caution">
    <text evidence="1">The sequence shown here is derived from an EMBL/GenBank/DDBJ whole genome shotgun (WGS) entry which is preliminary data.</text>
</comment>
<evidence type="ECO:0000313" key="2">
    <source>
        <dbReference type="EMBL" id="CAL6054533.1"/>
    </source>
</evidence>
<evidence type="ECO:0000313" key="3">
    <source>
        <dbReference type="Proteomes" id="UP001642409"/>
    </source>
</evidence>
<dbReference type="EMBL" id="CATOUU010000202">
    <property type="protein sequence ID" value="CAI9920667.1"/>
    <property type="molecule type" value="Genomic_DNA"/>
</dbReference>
<protein>
    <submittedName>
        <fullName evidence="1">Uncharacterized protein</fullName>
    </submittedName>
</protein>
<gene>
    <name evidence="2" type="ORF">HINF_LOCUS46112</name>
    <name evidence="1" type="ORF">HINF_LOCUS8312</name>
</gene>
<evidence type="ECO:0000313" key="1">
    <source>
        <dbReference type="EMBL" id="CAI9920667.1"/>
    </source>
</evidence>
<dbReference type="EMBL" id="CAXDID020000202">
    <property type="protein sequence ID" value="CAL6054533.1"/>
    <property type="molecule type" value="Genomic_DNA"/>
</dbReference>
<sequence length="622" mass="72028">MQDIIQTYHQCDYNNIDSIIQSLLICSEKQAIILLRQCLNNLRPDQPHVLVKSLFIFSATIQQFPDLVNQFNENVFQQFTELFVILNNRLIEKNVQIEIVEAALLAFIDFNIINIPNTIKQTPKFVGLLCNFISQQTDLCPLLQTLHANKIYLKVLFSSTQKVTVIQALMHLVLKLKMNELSGLEMLFDIAAELIDQADLFQLQLFGSTESEVKNKIQVKYLTRVLKQKTVSFNYQQMITFCKTLFSKQCIENIEFFEQLQIINEVVLAKIKQDLIGDIMNQISDVQTREYAYQIMIALNYNTYDFIQNEKEKFHRLSVLLKQIYQDFSEQAIPNYVLINLLRLCFSDMLMINSFSAYFQSTTTPLLADFARRILSNLFSYLEYRQISGHVQRVLSKFTSNQLNYFADIDFEILEIQHSIQFLYQLTQTQFGRGYSQFNILIKFVFNFISLNKDLVSLINVNRFNLSHYLQNIAAVDYKVFDNSYILTSDQIQTILKGEPPTLQNIYKFNPQLLMSVPFMVELTVEAFSAALDHAVQEENYLNQITVKGAENESDETSNLISTNIKVNESAISDLIEPEMKERVSISDYINRKQTAVKEKSPEAVSSILGEESNLEFGLVFK</sequence>
<organism evidence="1">
    <name type="scientific">Hexamita inflata</name>
    <dbReference type="NCBI Taxonomy" id="28002"/>
    <lineage>
        <taxon>Eukaryota</taxon>
        <taxon>Metamonada</taxon>
        <taxon>Diplomonadida</taxon>
        <taxon>Hexamitidae</taxon>
        <taxon>Hexamitinae</taxon>
        <taxon>Hexamita</taxon>
    </lineage>
</organism>
<name>A0AA86TN16_9EUKA</name>